<gene>
    <name evidence="6" type="ORF">PAC_08313</name>
</gene>
<evidence type="ECO:0000256" key="4">
    <source>
        <dbReference type="ARBA" id="ARBA00023136"/>
    </source>
</evidence>
<feature type="transmembrane region" description="Helical" evidence="5">
    <location>
        <begin position="6"/>
        <end position="25"/>
    </location>
</feature>
<dbReference type="PANTHER" id="PTHR35371">
    <property type="entry name" value="INNER MEMBRANE PROTEIN"/>
    <property type="match status" value="1"/>
</dbReference>
<evidence type="ECO:0000313" key="7">
    <source>
        <dbReference type="Proteomes" id="UP000184330"/>
    </source>
</evidence>
<evidence type="ECO:0000313" key="6">
    <source>
        <dbReference type="EMBL" id="CZR58421.1"/>
    </source>
</evidence>
<organism evidence="6 7">
    <name type="scientific">Phialocephala subalpina</name>
    <dbReference type="NCBI Taxonomy" id="576137"/>
    <lineage>
        <taxon>Eukaryota</taxon>
        <taxon>Fungi</taxon>
        <taxon>Dikarya</taxon>
        <taxon>Ascomycota</taxon>
        <taxon>Pezizomycotina</taxon>
        <taxon>Leotiomycetes</taxon>
        <taxon>Helotiales</taxon>
        <taxon>Mollisiaceae</taxon>
        <taxon>Phialocephala</taxon>
        <taxon>Phialocephala fortinii species complex</taxon>
    </lineage>
</organism>
<keyword evidence="2 5" id="KW-0812">Transmembrane</keyword>
<dbReference type="PANTHER" id="PTHR35371:SF1">
    <property type="entry name" value="BLR7753 PROTEIN"/>
    <property type="match status" value="1"/>
</dbReference>
<dbReference type="Pfam" id="PF01124">
    <property type="entry name" value="MAPEG"/>
    <property type="match status" value="1"/>
</dbReference>
<evidence type="ECO:0000256" key="5">
    <source>
        <dbReference type="SAM" id="Phobius"/>
    </source>
</evidence>
<feature type="transmembrane region" description="Helical" evidence="5">
    <location>
        <begin position="119"/>
        <end position="138"/>
    </location>
</feature>
<reference evidence="6 7" key="1">
    <citation type="submission" date="2016-03" db="EMBL/GenBank/DDBJ databases">
        <authorList>
            <person name="Ploux O."/>
        </authorList>
    </citation>
    <scope>NUCLEOTIDE SEQUENCE [LARGE SCALE GENOMIC DNA]</scope>
    <source>
        <strain evidence="6 7">UAMH 11012</strain>
    </source>
</reference>
<comment type="subcellular location">
    <subcellularLocation>
        <location evidence="1">Membrane</location>
    </subcellularLocation>
</comment>
<evidence type="ECO:0000256" key="3">
    <source>
        <dbReference type="ARBA" id="ARBA00022989"/>
    </source>
</evidence>
<accession>A0A1L7X082</accession>
<proteinExistence type="predicted"/>
<name>A0A1L7X082_9HELO</name>
<dbReference type="AlphaFoldDB" id="A0A1L7X082"/>
<keyword evidence="7" id="KW-1185">Reference proteome</keyword>
<dbReference type="SUPFAM" id="SSF161084">
    <property type="entry name" value="MAPEG domain-like"/>
    <property type="match status" value="1"/>
</dbReference>
<dbReference type="OrthoDB" id="2122304at2759"/>
<dbReference type="InterPro" id="IPR001129">
    <property type="entry name" value="Membr-assoc_MAPEG"/>
</dbReference>
<keyword evidence="3 5" id="KW-1133">Transmembrane helix</keyword>
<dbReference type="GO" id="GO:0016020">
    <property type="term" value="C:membrane"/>
    <property type="evidence" value="ECO:0007669"/>
    <property type="project" value="UniProtKB-SubCell"/>
</dbReference>
<dbReference type="Gene3D" id="1.20.120.550">
    <property type="entry name" value="Membrane associated eicosanoid/glutathione metabolism-like domain"/>
    <property type="match status" value="1"/>
</dbReference>
<keyword evidence="4 5" id="KW-0472">Membrane</keyword>
<dbReference type="EMBL" id="FJOG01000012">
    <property type="protein sequence ID" value="CZR58421.1"/>
    <property type="molecule type" value="Genomic_DNA"/>
</dbReference>
<protein>
    <submittedName>
        <fullName evidence="6">Uncharacterized protein</fullName>
    </submittedName>
</protein>
<evidence type="ECO:0000256" key="2">
    <source>
        <dbReference type="ARBA" id="ARBA00022692"/>
    </source>
</evidence>
<sequence>MTNLSFYAIPVYYSLTMIPHAYATLMMKKANNGRWNNASPNSTAWVESLRKSTPADVFSRYERAKACHRNGMENFPLFVGAVLAGNLAKLDTNVFVVGYLLSRVAYTLAYINISNPKISYIRSIFWNVGALWCMWIFVKSGLAMTEK</sequence>
<dbReference type="Proteomes" id="UP000184330">
    <property type="component" value="Unassembled WGS sequence"/>
</dbReference>
<dbReference type="InterPro" id="IPR023352">
    <property type="entry name" value="MAPEG-like_dom_sf"/>
</dbReference>
<evidence type="ECO:0000256" key="1">
    <source>
        <dbReference type="ARBA" id="ARBA00004370"/>
    </source>
</evidence>